<reference evidence="1 2" key="1">
    <citation type="journal article" date="2019" name="Int. J. Syst. Evol. Microbiol.">
        <title>The Global Catalogue of Microorganisms (GCM) 10K type strain sequencing project: providing services to taxonomists for standard genome sequencing and annotation.</title>
        <authorList>
            <consortium name="The Broad Institute Genomics Platform"/>
            <consortium name="The Broad Institute Genome Sequencing Center for Infectious Disease"/>
            <person name="Wu L."/>
            <person name="Ma J."/>
        </authorList>
    </citation>
    <scope>NUCLEOTIDE SEQUENCE [LARGE SCALE GENOMIC DNA]</scope>
    <source>
        <strain evidence="1 2">JCM 11269</strain>
    </source>
</reference>
<organism evidence="1 2">
    <name type="scientific">Streptomyces thermogriseus</name>
    <dbReference type="NCBI Taxonomy" id="75292"/>
    <lineage>
        <taxon>Bacteria</taxon>
        <taxon>Bacillati</taxon>
        <taxon>Actinomycetota</taxon>
        <taxon>Actinomycetes</taxon>
        <taxon>Kitasatosporales</taxon>
        <taxon>Streptomycetaceae</taxon>
        <taxon>Streptomyces</taxon>
    </lineage>
</organism>
<name>A0ABN1SU94_9ACTN</name>
<proteinExistence type="predicted"/>
<evidence type="ECO:0000313" key="2">
    <source>
        <dbReference type="Proteomes" id="UP001501072"/>
    </source>
</evidence>
<sequence>MVCPVHLGPMQGALDGLRVPLTATGLEPFAEPDSCLARLAARPAGTAAV</sequence>
<gene>
    <name evidence="1" type="ORF">GCM10009564_09150</name>
</gene>
<protein>
    <submittedName>
        <fullName evidence="1">Uncharacterized protein</fullName>
    </submittedName>
</protein>
<keyword evidence="2" id="KW-1185">Reference proteome</keyword>
<dbReference type="RefSeq" id="WP_385882631.1">
    <property type="nucleotide sequence ID" value="NZ_JBHTEN010000003.1"/>
</dbReference>
<dbReference type="EMBL" id="BAAAHU010000005">
    <property type="protein sequence ID" value="GAA1005157.1"/>
    <property type="molecule type" value="Genomic_DNA"/>
</dbReference>
<accession>A0ABN1SU94</accession>
<evidence type="ECO:0000313" key="1">
    <source>
        <dbReference type="EMBL" id="GAA1005157.1"/>
    </source>
</evidence>
<comment type="caution">
    <text evidence="1">The sequence shown here is derived from an EMBL/GenBank/DDBJ whole genome shotgun (WGS) entry which is preliminary data.</text>
</comment>
<dbReference type="Proteomes" id="UP001501072">
    <property type="component" value="Unassembled WGS sequence"/>
</dbReference>